<dbReference type="SUPFAM" id="SSF53686">
    <property type="entry name" value="Tryptophan synthase beta subunit-like PLP-dependent enzymes"/>
    <property type="match status" value="1"/>
</dbReference>
<dbReference type="AlphaFoldDB" id="A0A2T4U3G5"/>
<evidence type="ECO:0000313" key="18">
    <source>
        <dbReference type="Proteomes" id="UP000240509"/>
    </source>
</evidence>
<evidence type="ECO:0000256" key="8">
    <source>
        <dbReference type="ARBA" id="ARBA00022697"/>
    </source>
</evidence>
<feature type="modified residue" description="N6-(pyridoxal phosphate)lysine" evidence="15">
    <location>
        <position position="60"/>
    </location>
</feature>
<keyword evidence="9 13" id="KW-0663">Pyridoxal phosphate</keyword>
<evidence type="ECO:0000256" key="1">
    <source>
        <dbReference type="ARBA" id="ARBA00001933"/>
    </source>
</evidence>
<evidence type="ECO:0000256" key="2">
    <source>
        <dbReference type="ARBA" id="ARBA00003648"/>
    </source>
</evidence>
<comment type="cofactor">
    <cofactor evidence="1 13 14">
        <name>pyridoxal 5'-phosphate</name>
        <dbReference type="ChEBI" id="CHEBI:597326"/>
    </cofactor>
</comment>
<dbReference type="InterPro" id="IPR000634">
    <property type="entry name" value="Ser/Thr_deHydtase_PyrdxlP-BS"/>
</dbReference>
<dbReference type="GO" id="GO:0006567">
    <property type="term" value="P:L-threonine catabolic process"/>
    <property type="evidence" value="ECO:0007669"/>
    <property type="project" value="TreeGrafter"/>
</dbReference>
<dbReference type="PANTHER" id="PTHR48078:SF6">
    <property type="entry name" value="L-THREONINE DEHYDRATASE CATABOLIC TDCB"/>
    <property type="match status" value="1"/>
</dbReference>
<dbReference type="InterPro" id="IPR050147">
    <property type="entry name" value="Ser/Thr_Dehydratase"/>
</dbReference>
<dbReference type="GO" id="GO:0009097">
    <property type="term" value="P:isoleucine biosynthetic process"/>
    <property type="evidence" value="ECO:0007669"/>
    <property type="project" value="TreeGrafter"/>
</dbReference>
<dbReference type="GO" id="GO:0004794">
    <property type="term" value="F:threonine deaminase activity"/>
    <property type="evidence" value="ECO:0007669"/>
    <property type="project" value="TreeGrafter"/>
</dbReference>
<dbReference type="OrthoDB" id="9778118at2"/>
<gene>
    <name evidence="17" type="ORF">C6Y45_13915</name>
</gene>
<keyword evidence="7 13" id="KW-0028">Amino-acid biosynthesis</keyword>
<keyword evidence="8 13" id="KW-0791">Threonine biosynthesis</keyword>
<dbReference type="EC" id="4.2.3.1" evidence="5 12"/>
<evidence type="ECO:0000256" key="6">
    <source>
        <dbReference type="ARBA" id="ARBA00018679"/>
    </source>
</evidence>
<evidence type="ECO:0000259" key="16">
    <source>
        <dbReference type="Pfam" id="PF00291"/>
    </source>
</evidence>
<dbReference type="GO" id="GO:0004795">
    <property type="term" value="F:threonine synthase activity"/>
    <property type="evidence" value="ECO:0007669"/>
    <property type="project" value="UniProtKB-UniRule"/>
</dbReference>
<dbReference type="Proteomes" id="UP000240509">
    <property type="component" value="Unassembled WGS sequence"/>
</dbReference>
<dbReference type="GO" id="GO:0006565">
    <property type="term" value="P:L-serine catabolic process"/>
    <property type="evidence" value="ECO:0007669"/>
    <property type="project" value="TreeGrafter"/>
</dbReference>
<dbReference type="PIRSF" id="PIRSF038945">
    <property type="entry name" value="Thr_synthase"/>
    <property type="match status" value="1"/>
</dbReference>
<keyword evidence="10 13" id="KW-0456">Lyase</keyword>
<reference evidence="17 18" key="1">
    <citation type="submission" date="2018-03" db="EMBL/GenBank/DDBJ databases">
        <title>Alkalicoccus saliphilus sp. nov., isolated from a mineral pool.</title>
        <authorList>
            <person name="Zhao B."/>
        </authorList>
    </citation>
    <scope>NUCLEOTIDE SEQUENCE [LARGE SCALE GENOMIC DNA]</scope>
    <source>
        <strain evidence="17 18">6AG</strain>
    </source>
</reference>
<dbReference type="Gene3D" id="3.40.50.1100">
    <property type="match status" value="2"/>
</dbReference>
<evidence type="ECO:0000256" key="14">
    <source>
        <dbReference type="PIRSR" id="PIRSR038945-1"/>
    </source>
</evidence>
<sequence>MLWRGLLEEYKPYLPVTDKTPMLSLQEGNTPLLPLRHLSEKLGVELFVKYDGANPTGSFKDRGMVMAVAKAKESGSEAVMCASTGNTSAAAAAYAAQAKMRCMIVIPEGKIAMGKLAQAVVYGAEIVSIAGNFDNALQMVRNLEKQSPISLVNSVNPHRIEGQKTAAFEICDALGSAPDVLTIPVGNAGNITAYWKGFKEYHEAKQTGLPEMRGFEAEGAAAIVRKQIIEEPETLATAIRIGNPASWDKAVNAADESGGKIDEVTDDEIVAAYRLLAKEEGVFAEPASAASIAGLIKQIDSGEIKKGSRVVSVLTGNGLKDPDTAIDTAPVQPMKLPNNEKIVFDHLLGRVNAT</sequence>
<evidence type="ECO:0000256" key="7">
    <source>
        <dbReference type="ARBA" id="ARBA00022605"/>
    </source>
</evidence>
<dbReference type="InterPro" id="IPR026260">
    <property type="entry name" value="Thr_Synthase_bac/arc"/>
</dbReference>
<evidence type="ECO:0000256" key="5">
    <source>
        <dbReference type="ARBA" id="ARBA00013028"/>
    </source>
</evidence>
<dbReference type="GO" id="GO:0003941">
    <property type="term" value="F:L-serine ammonia-lyase activity"/>
    <property type="evidence" value="ECO:0007669"/>
    <property type="project" value="TreeGrafter"/>
</dbReference>
<comment type="caution">
    <text evidence="17">The sequence shown here is derived from an EMBL/GenBank/DDBJ whole genome shotgun (WGS) entry which is preliminary data.</text>
</comment>
<comment type="similarity">
    <text evidence="4 13">Belongs to the threonine synthase family.</text>
</comment>
<evidence type="ECO:0000256" key="12">
    <source>
        <dbReference type="NCBIfam" id="TIGR00260"/>
    </source>
</evidence>
<comment type="function">
    <text evidence="2 13">Catalyzes the gamma-elimination of phosphate from L-phosphohomoserine and the beta-addition of water to produce L-threonine.</text>
</comment>
<protein>
    <recommendedName>
        <fullName evidence="6 12">Threonine synthase</fullName>
        <ecNumber evidence="5 12">4.2.3.1</ecNumber>
    </recommendedName>
</protein>
<evidence type="ECO:0000313" key="17">
    <source>
        <dbReference type="EMBL" id="PTL37948.1"/>
    </source>
</evidence>
<dbReference type="EMBL" id="PZJJ01000028">
    <property type="protein sequence ID" value="PTL37948.1"/>
    <property type="molecule type" value="Genomic_DNA"/>
</dbReference>
<dbReference type="InterPro" id="IPR004450">
    <property type="entry name" value="Thr_synthase-like"/>
</dbReference>
<organism evidence="17 18">
    <name type="scientific">Alkalicoccus saliphilus</name>
    <dbReference type="NCBI Taxonomy" id="200989"/>
    <lineage>
        <taxon>Bacteria</taxon>
        <taxon>Bacillati</taxon>
        <taxon>Bacillota</taxon>
        <taxon>Bacilli</taxon>
        <taxon>Bacillales</taxon>
        <taxon>Bacillaceae</taxon>
        <taxon>Alkalicoccus</taxon>
    </lineage>
</organism>
<feature type="binding site" evidence="14">
    <location>
        <position position="86"/>
    </location>
    <ligand>
        <name>pyridoxal 5'-phosphate</name>
        <dbReference type="ChEBI" id="CHEBI:597326"/>
    </ligand>
</feature>
<evidence type="ECO:0000256" key="13">
    <source>
        <dbReference type="PIRNR" id="PIRNR038945"/>
    </source>
</evidence>
<feature type="domain" description="Tryptophan synthase beta chain-like PALP" evidence="16">
    <location>
        <begin position="24"/>
        <end position="316"/>
    </location>
</feature>
<evidence type="ECO:0000256" key="9">
    <source>
        <dbReference type="ARBA" id="ARBA00022898"/>
    </source>
</evidence>
<dbReference type="NCBIfam" id="TIGR00260">
    <property type="entry name" value="thrC"/>
    <property type="match status" value="1"/>
</dbReference>
<evidence type="ECO:0000256" key="11">
    <source>
        <dbReference type="ARBA" id="ARBA00049144"/>
    </source>
</evidence>
<name>A0A2T4U3G5_9BACI</name>
<proteinExistence type="inferred from homology"/>
<keyword evidence="18" id="KW-1185">Reference proteome</keyword>
<dbReference type="Pfam" id="PF00291">
    <property type="entry name" value="PALP"/>
    <property type="match status" value="1"/>
</dbReference>
<dbReference type="GO" id="GO:0030170">
    <property type="term" value="F:pyridoxal phosphate binding"/>
    <property type="evidence" value="ECO:0007669"/>
    <property type="project" value="InterPro"/>
</dbReference>
<dbReference type="PROSITE" id="PS00165">
    <property type="entry name" value="DEHYDRATASE_SER_THR"/>
    <property type="match status" value="1"/>
</dbReference>
<evidence type="ECO:0000256" key="10">
    <source>
        <dbReference type="ARBA" id="ARBA00023239"/>
    </source>
</evidence>
<dbReference type="UniPathway" id="UPA00050">
    <property type="reaction ID" value="UER00065"/>
</dbReference>
<accession>A0A2T4U3G5</accession>
<dbReference type="FunFam" id="3.40.50.1100:FF:000014">
    <property type="entry name" value="Threonine synthase"/>
    <property type="match status" value="1"/>
</dbReference>
<dbReference type="InterPro" id="IPR001926">
    <property type="entry name" value="TrpB-like_PALP"/>
</dbReference>
<evidence type="ECO:0000256" key="3">
    <source>
        <dbReference type="ARBA" id="ARBA00004979"/>
    </source>
</evidence>
<feature type="binding site" evidence="14">
    <location>
        <begin position="186"/>
        <end position="190"/>
    </location>
    <ligand>
        <name>pyridoxal 5'-phosphate</name>
        <dbReference type="ChEBI" id="CHEBI:597326"/>
    </ligand>
</feature>
<dbReference type="RefSeq" id="WP_107585838.1">
    <property type="nucleotide sequence ID" value="NZ_PZJJ01000028.1"/>
</dbReference>
<comment type="pathway">
    <text evidence="3 13">Amino-acid biosynthesis; L-threonine biosynthesis; L-threonine from L-aspartate: step 5/5.</text>
</comment>
<evidence type="ECO:0000256" key="4">
    <source>
        <dbReference type="ARBA" id="ARBA00005517"/>
    </source>
</evidence>
<dbReference type="PANTHER" id="PTHR48078">
    <property type="entry name" value="THREONINE DEHYDRATASE, MITOCHONDRIAL-RELATED"/>
    <property type="match status" value="1"/>
</dbReference>
<dbReference type="InterPro" id="IPR036052">
    <property type="entry name" value="TrpB-like_PALP_sf"/>
</dbReference>
<dbReference type="CDD" id="cd01563">
    <property type="entry name" value="Thr-synth_1"/>
    <property type="match status" value="1"/>
</dbReference>
<comment type="catalytic activity">
    <reaction evidence="11 13">
        <text>O-phospho-L-homoserine + H2O = L-threonine + phosphate</text>
        <dbReference type="Rhea" id="RHEA:10840"/>
        <dbReference type="ChEBI" id="CHEBI:15377"/>
        <dbReference type="ChEBI" id="CHEBI:43474"/>
        <dbReference type="ChEBI" id="CHEBI:57590"/>
        <dbReference type="ChEBI" id="CHEBI:57926"/>
        <dbReference type="EC" id="4.2.3.1"/>
    </reaction>
</comment>
<evidence type="ECO:0000256" key="15">
    <source>
        <dbReference type="PIRSR" id="PIRSR038945-2"/>
    </source>
</evidence>
<dbReference type="GO" id="GO:0009088">
    <property type="term" value="P:threonine biosynthetic process"/>
    <property type="evidence" value="ECO:0007669"/>
    <property type="project" value="UniProtKB-UniRule"/>
</dbReference>
<feature type="binding site" evidence="14">
    <location>
        <position position="315"/>
    </location>
    <ligand>
        <name>pyridoxal 5'-phosphate</name>
        <dbReference type="ChEBI" id="CHEBI:597326"/>
    </ligand>
</feature>